<reference evidence="1" key="1">
    <citation type="submission" date="2021-06" db="EMBL/GenBank/DDBJ databases">
        <title>Comparative genomics, transcriptomics and evolutionary studies reveal genomic signatures of adaptation to plant cell wall in hemibiotrophic fungi.</title>
        <authorList>
            <consortium name="DOE Joint Genome Institute"/>
            <person name="Baroncelli R."/>
            <person name="Diaz J.F."/>
            <person name="Benocci T."/>
            <person name="Peng M."/>
            <person name="Battaglia E."/>
            <person name="Haridas S."/>
            <person name="Andreopoulos W."/>
            <person name="Labutti K."/>
            <person name="Pangilinan J."/>
            <person name="Floch G.L."/>
            <person name="Makela M.R."/>
            <person name="Henrissat B."/>
            <person name="Grigoriev I.V."/>
            <person name="Crouch J.A."/>
            <person name="De Vries R.P."/>
            <person name="Sukno S.A."/>
            <person name="Thon M.R."/>
        </authorList>
    </citation>
    <scope>NUCLEOTIDE SEQUENCE</scope>
    <source>
        <strain evidence="1">MAFF235873</strain>
    </source>
</reference>
<name>A0AAD9M8I7_9PEZI</name>
<gene>
    <name evidence="1" type="ORF">LX32DRAFT_649015</name>
</gene>
<sequence length="159" mass="17665">MQPYVKQMHVFVRTGVWFVNIPSEYGQEYEYTAAQKEGFKNDPAALVAHAKQIEDGLGGFFPLMFKGSTAQAQARKQIAESSPHGEAELHLAGEFSANGDRSPHLAIGKIGPRWLKASGIDVETVLEYGAEASVRRWRQEMQDSEQDVRVEIEGESGRV</sequence>
<evidence type="ECO:0000313" key="2">
    <source>
        <dbReference type="Proteomes" id="UP001232148"/>
    </source>
</evidence>
<comment type="caution">
    <text evidence="1">The sequence shown here is derived from an EMBL/GenBank/DDBJ whole genome shotgun (WGS) entry which is preliminary data.</text>
</comment>
<accession>A0AAD9M8I7</accession>
<proteinExistence type="predicted"/>
<dbReference type="Proteomes" id="UP001232148">
    <property type="component" value="Unassembled WGS sequence"/>
</dbReference>
<evidence type="ECO:0000313" key="1">
    <source>
        <dbReference type="EMBL" id="KAK2033600.1"/>
    </source>
</evidence>
<dbReference type="EMBL" id="MU842820">
    <property type="protein sequence ID" value="KAK2033600.1"/>
    <property type="molecule type" value="Genomic_DNA"/>
</dbReference>
<keyword evidence="2" id="KW-1185">Reference proteome</keyword>
<organism evidence="1 2">
    <name type="scientific">Colletotrichum zoysiae</name>
    <dbReference type="NCBI Taxonomy" id="1216348"/>
    <lineage>
        <taxon>Eukaryota</taxon>
        <taxon>Fungi</taxon>
        <taxon>Dikarya</taxon>
        <taxon>Ascomycota</taxon>
        <taxon>Pezizomycotina</taxon>
        <taxon>Sordariomycetes</taxon>
        <taxon>Hypocreomycetidae</taxon>
        <taxon>Glomerellales</taxon>
        <taxon>Glomerellaceae</taxon>
        <taxon>Colletotrichum</taxon>
        <taxon>Colletotrichum graminicola species complex</taxon>
    </lineage>
</organism>
<dbReference type="AlphaFoldDB" id="A0AAD9M8I7"/>
<protein>
    <submittedName>
        <fullName evidence="1">Uncharacterized protein</fullName>
    </submittedName>
</protein>